<dbReference type="PANTHER" id="PTHR22911:SF135">
    <property type="entry name" value="BLR4310 PROTEIN"/>
    <property type="match status" value="1"/>
</dbReference>
<feature type="transmembrane region" description="Helical" evidence="1">
    <location>
        <begin position="120"/>
        <end position="140"/>
    </location>
</feature>
<sequence length="345" mass="35975">MTGALRQHLLPHYDTEAAATAAPDSSIKDGVDHEKLDGCRRVDGPPGVSAWGALSEHHRGLLAMFAGVACMIPDGTLIKLISANAESTAAWRLALTSITLLLVLLVRYGRSLMWHMRGMGRWGVLVCLLTGLGNTLFTVAVKLTTVANALLVIATASFWAALMSRVVLGTPIKCRTWVAMFAVFSGVALSVGGGLRGPSSGIGEFCALGVALLGSTRRTVMRVHSGIDMLPAVMLGNLTFAVGLALGGASMALHAHDWVPMFLLGSVCIPAALVLMTIGCSLLPSAESSLMLCLETVSSPILAAWVVHDPVSNQTWIGLVVVVGALVCHAAWPEAIAAAVPQTKG</sequence>
<evidence type="ECO:0000256" key="1">
    <source>
        <dbReference type="SAM" id="Phobius"/>
    </source>
</evidence>
<feature type="transmembrane region" description="Helical" evidence="1">
    <location>
        <begin position="201"/>
        <end position="220"/>
    </location>
</feature>
<dbReference type="SUPFAM" id="SSF103481">
    <property type="entry name" value="Multidrug resistance efflux transporter EmrE"/>
    <property type="match status" value="2"/>
</dbReference>
<feature type="transmembrane region" description="Helical" evidence="1">
    <location>
        <begin position="176"/>
        <end position="195"/>
    </location>
</feature>
<reference evidence="3" key="1">
    <citation type="submission" date="2021-01" db="EMBL/GenBank/DDBJ databases">
        <authorList>
            <person name="Corre E."/>
            <person name="Pelletier E."/>
            <person name="Niang G."/>
            <person name="Scheremetjew M."/>
            <person name="Finn R."/>
            <person name="Kale V."/>
            <person name="Holt S."/>
            <person name="Cochrane G."/>
            <person name="Meng A."/>
            <person name="Brown T."/>
            <person name="Cohen L."/>
        </authorList>
    </citation>
    <scope>NUCLEOTIDE SEQUENCE</scope>
    <source>
        <strain evidence="3">RCC3387</strain>
    </source>
</reference>
<dbReference type="PANTHER" id="PTHR22911">
    <property type="entry name" value="ACYL-MALONYL CONDENSING ENZYME-RELATED"/>
    <property type="match status" value="1"/>
</dbReference>
<protein>
    <recommendedName>
        <fullName evidence="2">EamA domain-containing protein</fullName>
    </recommendedName>
</protein>
<feature type="transmembrane region" description="Helical" evidence="1">
    <location>
        <begin position="290"/>
        <end position="308"/>
    </location>
</feature>
<dbReference type="GO" id="GO:0016020">
    <property type="term" value="C:membrane"/>
    <property type="evidence" value="ECO:0007669"/>
    <property type="project" value="InterPro"/>
</dbReference>
<gene>
    <name evidence="3" type="ORF">BRAN1462_LOCUS22167</name>
</gene>
<feature type="transmembrane region" description="Helical" evidence="1">
    <location>
        <begin position="314"/>
        <end position="332"/>
    </location>
</feature>
<feature type="domain" description="EamA" evidence="2">
    <location>
        <begin position="60"/>
        <end position="191"/>
    </location>
</feature>
<name>A0A7S2JVB0_9DINO</name>
<keyword evidence="1" id="KW-1133">Transmembrane helix</keyword>
<keyword evidence="1" id="KW-0812">Transmembrane</keyword>
<dbReference type="InterPro" id="IPR037185">
    <property type="entry name" value="EmrE-like"/>
</dbReference>
<feature type="transmembrane region" description="Helical" evidence="1">
    <location>
        <begin position="146"/>
        <end position="164"/>
    </location>
</feature>
<feature type="transmembrane region" description="Helical" evidence="1">
    <location>
        <begin position="61"/>
        <end position="83"/>
    </location>
</feature>
<feature type="transmembrane region" description="Helical" evidence="1">
    <location>
        <begin position="261"/>
        <end position="283"/>
    </location>
</feature>
<feature type="transmembrane region" description="Helical" evidence="1">
    <location>
        <begin position="232"/>
        <end position="255"/>
    </location>
</feature>
<proteinExistence type="predicted"/>
<dbReference type="Pfam" id="PF00892">
    <property type="entry name" value="EamA"/>
    <property type="match status" value="1"/>
</dbReference>
<dbReference type="EMBL" id="HBGW01035057">
    <property type="protein sequence ID" value="CAD9558637.1"/>
    <property type="molecule type" value="Transcribed_RNA"/>
</dbReference>
<organism evidence="3">
    <name type="scientific">Zooxanthella nutricula</name>
    <dbReference type="NCBI Taxonomy" id="1333877"/>
    <lineage>
        <taxon>Eukaryota</taxon>
        <taxon>Sar</taxon>
        <taxon>Alveolata</taxon>
        <taxon>Dinophyceae</taxon>
        <taxon>Peridiniales</taxon>
        <taxon>Peridiniales incertae sedis</taxon>
        <taxon>Zooxanthella</taxon>
    </lineage>
</organism>
<evidence type="ECO:0000313" key="3">
    <source>
        <dbReference type="EMBL" id="CAD9558637.1"/>
    </source>
</evidence>
<feature type="transmembrane region" description="Helical" evidence="1">
    <location>
        <begin position="89"/>
        <end position="108"/>
    </location>
</feature>
<dbReference type="AlphaFoldDB" id="A0A7S2JVB0"/>
<accession>A0A7S2JVB0</accession>
<evidence type="ECO:0000259" key="2">
    <source>
        <dbReference type="Pfam" id="PF00892"/>
    </source>
</evidence>
<keyword evidence="1" id="KW-0472">Membrane</keyword>
<dbReference type="InterPro" id="IPR000620">
    <property type="entry name" value="EamA_dom"/>
</dbReference>